<keyword evidence="2" id="KW-1185">Reference proteome</keyword>
<dbReference type="EMBL" id="MU275858">
    <property type="protein sequence ID" value="KAI0050806.1"/>
    <property type="molecule type" value="Genomic_DNA"/>
</dbReference>
<reference evidence="1" key="2">
    <citation type="journal article" date="2022" name="New Phytol.">
        <title>Evolutionary transition to the ectomycorrhizal habit in the genomes of a hyperdiverse lineage of mushroom-forming fungi.</title>
        <authorList>
            <person name="Looney B."/>
            <person name="Miyauchi S."/>
            <person name="Morin E."/>
            <person name="Drula E."/>
            <person name="Courty P.E."/>
            <person name="Kohler A."/>
            <person name="Kuo A."/>
            <person name="LaButti K."/>
            <person name="Pangilinan J."/>
            <person name="Lipzen A."/>
            <person name="Riley R."/>
            <person name="Andreopoulos W."/>
            <person name="He G."/>
            <person name="Johnson J."/>
            <person name="Nolan M."/>
            <person name="Tritt A."/>
            <person name="Barry K.W."/>
            <person name="Grigoriev I.V."/>
            <person name="Nagy L.G."/>
            <person name="Hibbett D."/>
            <person name="Henrissat B."/>
            <person name="Matheny P.B."/>
            <person name="Labbe J."/>
            <person name="Martin F.M."/>
        </authorList>
    </citation>
    <scope>NUCLEOTIDE SEQUENCE</scope>
    <source>
        <strain evidence="1">FP105234-sp</strain>
    </source>
</reference>
<gene>
    <name evidence="1" type="ORF">FA95DRAFT_1676484</name>
</gene>
<organism evidence="1 2">
    <name type="scientific">Auriscalpium vulgare</name>
    <dbReference type="NCBI Taxonomy" id="40419"/>
    <lineage>
        <taxon>Eukaryota</taxon>
        <taxon>Fungi</taxon>
        <taxon>Dikarya</taxon>
        <taxon>Basidiomycota</taxon>
        <taxon>Agaricomycotina</taxon>
        <taxon>Agaricomycetes</taxon>
        <taxon>Russulales</taxon>
        <taxon>Auriscalpiaceae</taxon>
        <taxon>Auriscalpium</taxon>
    </lineage>
</organism>
<accession>A0ACB8S4H5</accession>
<proteinExistence type="predicted"/>
<name>A0ACB8S4H5_9AGAM</name>
<comment type="caution">
    <text evidence="1">The sequence shown here is derived from an EMBL/GenBank/DDBJ whole genome shotgun (WGS) entry which is preliminary data.</text>
</comment>
<sequence>MNSYPPELLAQLAPVMFVAGLDAPDAVPGTPVAPTPSTPSSTPLRVAQDHFLVLTQRLREVLAAQRKPAIWQPDKAKTFQVVLVDKEVRFPPRKVPPPSDQPQAAASPHSPLSPLTPTSPLYPDGLIAPIWVRKHTALLPSVFVLFIRLFEAPPHLLPRSPLDPPHPDRENEERRKDAEMSAEIALRKKTTNERGIKLTVVLIASRKMLDDPALDTRLTFIRRQSGLDYRAALFVLSPVSPSELSEFVKSLQQALYEPAVEYYTSHSKRVRRKRNRHAQATSAYMGPISPLGSSSIARPLRPEGWTVRYEYKMACFAEFRGEDEVALKHYQDAYSTLLVMFGSTAILPPRTKRWAEAKVLADCINIKICKLYLYNNEHSLALSQHTIHIRRFSDFSRGWGIGDETFEYWSWIARQYRVFGELLEQGTRSTLKLPVHAPARAPDLAASATLPTGLSELDAMRVLGLNPASALQHPGFYYYMAAGATEKRRERFLGTLEVIDLKNIPVPPGFGNEKKVDHLAIVLELYTKSYELFKTHSVVSNGQGQGRLTLRIAYRIAQTYYASGKFDMAVRFFERIARTYRREKWGVMLKPLLATWYACAQQLGDVELSVRLLVEMLGHGPTDDADDDGAMQEDLLAVLKSTVPSKPDEPLMVDLSESEPIFDSSIVFWKSEASVNERVAFQVTLTAPRSVELSALSFASLALYFSTTEQPVIIRHSTEPPSSAGTTQKVDLGEIAPGGGDASANLRWEKGAMIIFTGTLSSAMPTTLSVVRGALTLKEGNWTIEIPVISSAQREGDIAAPRWLTSVDPVRFIPLHRTNYSEVAVGHRPHQLHVDVSHQGPAYLDEEYPINIAITNSDDRQLDLDLDVLLQPTEIDEAINDIRIDDERSSSLIKGVSLGTVAPGVTAVKTLYLRNTGAPGDRILDISIQSHAPSDGVSDEPSSPSSPSSHLADTSELLRTLAIPTVDAIKTVYDVNYVHTKNPLPGLTDLRTYDSGYWDDGQGGEAVIKVKFECAGPWGLSVEKVRLVRKNGPHAKVIDCSLDEDEDEVASEWLSGDEFAAVCRVSISTEDDAEDDDAIAGPGEYELTWRRILANGDHGPLSTTRFPLPLLQPPRHTLVALLSLPASAKLHVPMHAKLTVRNHHPTRTATLSVLLEPDGNDAFLVAGLRSGRVPTLLPGAEAQLVWTLVPVECGFVRIPRIRVLDKRRVAPAPVAADGSPAPVDEEEMEIAIIDVRREKLPGRSKTGGEELADGAGAVGPIGPVLVLPR</sequence>
<evidence type="ECO:0000313" key="2">
    <source>
        <dbReference type="Proteomes" id="UP000814033"/>
    </source>
</evidence>
<reference evidence="1" key="1">
    <citation type="submission" date="2021-02" db="EMBL/GenBank/DDBJ databases">
        <authorList>
            <consortium name="DOE Joint Genome Institute"/>
            <person name="Ahrendt S."/>
            <person name="Looney B.P."/>
            <person name="Miyauchi S."/>
            <person name="Morin E."/>
            <person name="Drula E."/>
            <person name="Courty P.E."/>
            <person name="Chicoki N."/>
            <person name="Fauchery L."/>
            <person name="Kohler A."/>
            <person name="Kuo A."/>
            <person name="Labutti K."/>
            <person name="Pangilinan J."/>
            <person name="Lipzen A."/>
            <person name="Riley R."/>
            <person name="Andreopoulos W."/>
            <person name="He G."/>
            <person name="Johnson J."/>
            <person name="Barry K.W."/>
            <person name="Grigoriev I.V."/>
            <person name="Nagy L."/>
            <person name="Hibbett D."/>
            <person name="Henrissat B."/>
            <person name="Matheny P.B."/>
            <person name="Labbe J."/>
            <person name="Martin F."/>
        </authorList>
    </citation>
    <scope>NUCLEOTIDE SEQUENCE</scope>
    <source>
        <strain evidence="1">FP105234-sp</strain>
    </source>
</reference>
<protein>
    <submittedName>
        <fullName evidence="1">Uncharacterized protein</fullName>
    </submittedName>
</protein>
<evidence type="ECO:0000313" key="1">
    <source>
        <dbReference type="EMBL" id="KAI0050806.1"/>
    </source>
</evidence>
<dbReference type="Proteomes" id="UP000814033">
    <property type="component" value="Unassembled WGS sequence"/>
</dbReference>